<dbReference type="Proteomes" id="UP000218377">
    <property type="component" value="Unassembled WGS sequence"/>
</dbReference>
<dbReference type="AlphaFoldDB" id="A0A2A3WZB6"/>
<gene>
    <name evidence="3" type="ORF">CIK79_00160</name>
</gene>
<keyword evidence="2" id="KW-0472">Membrane</keyword>
<feature type="region of interest" description="Disordered" evidence="1">
    <location>
        <begin position="402"/>
        <end position="421"/>
    </location>
</feature>
<accession>A0A2A3WZB6</accession>
<evidence type="ECO:0008006" key="5">
    <source>
        <dbReference type="Google" id="ProtNLM"/>
    </source>
</evidence>
<feature type="transmembrane region" description="Helical" evidence="2">
    <location>
        <begin position="223"/>
        <end position="250"/>
    </location>
</feature>
<feature type="transmembrane region" description="Helical" evidence="2">
    <location>
        <begin position="199"/>
        <end position="217"/>
    </location>
</feature>
<evidence type="ECO:0000313" key="4">
    <source>
        <dbReference type="Proteomes" id="UP000218377"/>
    </source>
</evidence>
<dbReference type="RefSeq" id="WP_096157104.1">
    <property type="nucleotide sequence ID" value="NZ_NRGX01000001.1"/>
</dbReference>
<feature type="compositionally biased region" description="Gly residues" evidence="1">
    <location>
        <begin position="352"/>
        <end position="366"/>
    </location>
</feature>
<feature type="compositionally biased region" description="Low complexity" evidence="1">
    <location>
        <begin position="333"/>
        <end position="344"/>
    </location>
</feature>
<feature type="transmembrane region" description="Helical" evidence="2">
    <location>
        <begin position="114"/>
        <end position="132"/>
    </location>
</feature>
<feature type="compositionally biased region" description="Basic and acidic residues" evidence="1">
    <location>
        <begin position="318"/>
        <end position="327"/>
    </location>
</feature>
<comment type="caution">
    <text evidence="3">The sequence shown here is derived from an EMBL/GenBank/DDBJ whole genome shotgun (WGS) entry which is preliminary data.</text>
</comment>
<evidence type="ECO:0000256" key="2">
    <source>
        <dbReference type="SAM" id="Phobius"/>
    </source>
</evidence>
<protein>
    <recommendedName>
        <fullName evidence="5">Conjugal transfer protein TrbL</fullName>
    </recommendedName>
</protein>
<evidence type="ECO:0000313" key="3">
    <source>
        <dbReference type="EMBL" id="PCC16852.1"/>
    </source>
</evidence>
<dbReference type="EMBL" id="NRGX01000001">
    <property type="protein sequence ID" value="PCC16852.1"/>
    <property type="molecule type" value="Genomic_DNA"/>
</dbReference>
<feature type="transmembrane region" description="Helical" evidence="2">
    <location>
        <begin position="171"/>
        <end position="192"/>
    </location>
</feature>
<keyword evidence="2" id="KW-0812">Transmembrane</keyword>
<sequence length="533" mass="54366">MSNEICEVPIISSVCDGVDDIFGDGIAELVTMPFTWLAAASANTAAWLFEGVWAVFHTTTLVDLLDPAYLQVYNVIFGIAVLITFAFFCLQLIGSLIRREPGALARAATGMAKSIVGSFVLVTITVILLEIVDQLSLGIIQATGTTLEEMGVKIAALVAGLAALNMGAPGVAALVTIFLSFLAISGAIIVWFSLLVRKALILVCVVLGPIALAGAGWDVTKGWFAKWLTFVVALIFSKLIVVLIFLVAITQVNAPIDMDISAISDPIAGIVLMFTAAFAPYLAYKLLAFAGADMYHLAATEQDAKQAMNRPLPVPHAPKADAPRRVLEGSGDGNKNSGDSAGSKPQSPPSTPGGGDEGAAGPGGAGAKPAAGTAQAGSGAAASGGAAGGGAERARVPGRVLVRPRACRDRRGRGLAVAKKAPRCRTGHARAVAGATEGQAGAATDGASAPASAAGGAHTSPATAAGRQPPARSSRNAEGGTSCDAVTRASERRWSTIPRSGPYGIDRTWRPGPIRAGQTHTRGSAPHAVVLGA</sequence>
<reference evidence="3 4" key="1">
    <citation type="journal article" date="2017" name="Elife">
        <title>Extensive horizontal gene transfer in cheese-associated bacteria.</title>
        <authorList>
            <person name="Bonham K.S."/>
            <person name="Wolfe B.E."/>
            <person name="Dutton R.J."/>
        </authorList>
    </citation>
    <scope>NUCLEOTIDE SEQUENCE [LARGE SCALE GENOMIC DNA]</scope>
    <source>
        <strain evidence="3 4">JB5</strain>
    </source>
</reference>
<evidence type="ECO:0000256" key="1">
    <source>
        <dbReference type="SAM" id="MobiDB-lite"/>
    </source>
</evidence>
<feature type="transmembrane region" description="Helical" evidence="2">
    <location>
        <begin position="68"/>
        <end position="93"/>
    </location>
</feature>
<keyword evidence="2" id="KW-1133">Transmembrane helix</keyword>
<name>A0A2A3WZB6_BREAU</name>
<proteinExistence type="predicted"/>
<organism evidence="3 4">
    <name type="scientific">Brevibacterium aurantiacum</name>
    <dbReference type="NCBI Taxonomy" id="273384"/>
    <lineage>
        <taxon>Bacteria</taxon>
        <taxon>Bacillati</taxon>
        <taxon>Actinomycetota</taxon>
        <taxon>Actinomycetes</taxon>
        <taxon>Micrococcales</taxon>
        <taxon>Brevibacteriaceae</taxon>
        <taxon>Brevibacterium</taxon>
    </lineage>
</organism>
<feature type="transmembrane region" description="Helical" evidence="2">
    <location>
        <begin position="262"/>
        <end position="284"/>
    </location>
</feature>
<feature type="compositionally biased region" description="Low complexity" evidence="1">
    <location>
        <begin position="435"/>
        <end position="466"/>
    </location>
</feature>
<feature type="transmembrane region" description="Helical" evidence="2">
    <location>
        <begin position="34"/>
        <end position="56"/>
    </location>
</feature>
<feature type="compositionally biased region" description="Low complexity" evidence="1">
    <location>
        <begin position="367"/>
        <end position="384"/>
    </location>
</feature>
<feature type="region of interest" description="Disordered" evidence="1">
    <location>
        <begin position="435"/>
        <end position="533"/>
    </location>
</feature>
<feature type="region of interest" description="Disordered" evidence="1">
    <location>
        <begin position="310"/>
        <end position="397"/>
    </location>
</feature>